<feature type="domain" description="YetF C-terminal" evidence="2">
    <location>
        <begin position="2"/>
        <end position="61"/>
    </location>
</feature>
<accession>A0ABW1TXN4</accession>
<keyword evidence="4" id="KW-1185">Reference proteome</keyword>
<dbReference type="Pfam" id="PF04239">
    <property type="entry name" value="DUF421"/>
    <property type="match status" value="1"/>
</dbReference>
<organism evidence="3 4">
    <name type="scientific">Polaromonas aquatica</name>
    <dbReference type="NCBI Taxonomy" id="332657"/>
    <lineage>
        <taxon>Bacteria</taxon>
        <taxon>Pseudomonadati</taxon>
        <taxon>Pseudomonadota</taxon>
        <taxon>Betaproteobacteria</taxon>
        <taxon>Burkholderiales</taxon>
        <taxon>Comamonadaceae</taxon>
        <taxon>Polaromonas</taxon>
    </lineage>
</organism>
<dbReference type="RefSeq" id="WP_377413696.1">
    <property type="nucleotide sequence ID" value="NZ_JBHSRS010000062.1"/>
</dbReference>
<dbReference type="InterPro" id="IPR007353">
    <property type="entry name" value="DUF421"/>
</dbReference>
<evidence type="ECO:0000259" key="2">
    <source>
        <dbReference type="Pfam" id="PF04239"/>
    </source>
</evidence>
<sequence>MLLVQDGKVEKEMMRKLNVSDNDLLAAIRKQGIIRLCDVAFAILELDGSISVIKTDDDLRPHDCLPFEVAGKESYAAEDGPTSETKMQHDHSEHDRAKDEKLPS</sequence>
<dbReference type="EMBL" id="JBHSRS010000062">
    <property type="protein sequence ID" value="MFC6282048.1"/>
    <property type="molecule type" value="Genomic_DNA"/>
</dbReference>
<name>A0ABW1TXN4_9BURK</name>
<dbReference type="InterPro" id="IPR023090">
    <property type="entry name" value="UPF0702_alpha/beta_dom_sf"/>
</dbReference>
<reference evidence="4" key="1">
    <citation type="journal article" date="2019" name="Int. J. Syst. Evol. Microbiol.">
        <title>The Global Catalogue of Microorganisms (GCM) 10K type strain sequencing project: providing services to taxonomists for standard genome sequencing and annotation.</title>
        <authorList>
            <consortium name="The Broad Institute Genomics Platform"/>
            <consortium name="The Broad Institute Genome Sequencing Center for Infectious Disease"/>
            <person name="Wu L."/>
            <person name="Ma J."/>
        </authorList>
    </citation>
    <scope>NUCLEOTIDE SEQUENCE [LARGE SCALE GENOMIC DNA]</scope>
    <source>
        <strain evidence="4">CCUG 39402</strain>
    </source>
</reference>
<dbReference type="Gene3D" id="3.30.240.20">
    <property type="entry name" value="bsu07140 like domains"/>
    <property type="match status" value="1"/>
</dbReference>
<gene>
    <name evidence="3" type="ORF">ACFQND_12500</name>
</gene>
<feature type="region of interest" description="Disordered" evidence="1">
    <location>
        <begin position="71"/>
        <end position="104"/>
    </location>
</feature>
<proteinExistence type="predicted"/>
<evidence type="ECO:0000313" key="4">
    <source>
        <dbReference type="Proteomes" id="UP001596270"/>
    </source>
</evidence>
<evidence type="ECO:0000313" key="3">
    <source>
        <dbReference type="EMBL" id="MFC6282048.1"/>
    </source>
</evidence>
<protein>
    <submittedName>
        <fullName evidence="3">YetF domain-containing protein</fullName>
    </submittedName>
</protein>
<dbReference type="Proteomes" id="UP001596270">
    <property type="component" value="Unassembled WGS sequence"/>
</dbReference>
<evidence type="ECO:0000256" key="1">
    <source>
        <dbReference type="SAM" id="MobiDB-lite"/>
    </source>
</evidence>
<feature type="compositionally biased region" description="Basic and acidic residues" evidence="1">
    <location>
        <begin position="86"/>
        <end position="104"/>
    </location>
</feature>
<comment type="caution">
    <text evidence="3">The sequence shown here is derived from an EMBL/GenBank/DDBJ whole genome shotgun (WGS) entry which is preliminary data.</text>
</comment>